<keyword evidence="2" id="KW-0963">Cytoplasm</keyword>
<organism evidence="5 6">
    <name type="scientific">Gnathostoma spinigerum</name>
    <dbReference type="NCBI Taxonomy" id="75299"/>
    <lineage>
        <taxon>Eukaryota</taxon>
        <taxon>Metazoa</taxon>
        <taxon>Ecdysozoa</taxon>
        <taxon>Nematoda</taxon>
        <taxon>Chromadorea</taxon>
        <taxon>Rhabditida</taxon>
        <taxon>Spirurina</taxon>
        <taxon>Gnathostomatomorpha</taxon>
        <taxon>Gnathostomatoidea</taxon>
        <taxon>Gnathostomatidae</taxon>
        <taxon>Gnathostoma</taxon>
    </lineage>
</organism>
<dbReference type="GO" id="GO:0005737">
    <property type="term" value="C:cytoplasm"/>
    <property type="evidence" value="ECO:0007669"/>
    <property type="project" value="UniProtKB-SubCell"/>
</dbReference>
<reference evidence="5 6" key="1">
    <citation type="submission" date="2024-08" db="EMBL/GenBank/DDBJ databases">
        <title>Gnathostoma spinigerum genome.</title>
        <authorList>
            <person name="Gonzalez-Bertolin B."/>
            <person name="Monzon S."/>
            <person name="Zaballos A."/>
            <person name="Jimenez P."/>
            <person name="Dekumyoy P."/>
            <person name="Varona S."/>
            <person name="Cuesta I."/>
            <person name="Sumanam S."/>
            <person name="Adisakwattana P."/>
            <person name="Gasser R.B."/>
            <person name="Hernandez-Gonzalez A."/>
            <person name="Young N.D."/>
            <person name="Perteguer M.J."/>
        </authorList>
    </citation>
    <scope>NUCLEOTIDE SEQUENCE [LARGE SCALE GENOMIC DNA]</scope>
    <source>
        <strain evidence="5">AL3</strain>
        <tissue evidence="5">Liver</tissue>
    </source>
</reference>
<dbReference type="Gene3D" id="3.40.50.1820">
    <property type="entry name" value="alpha/beta hydrolase"/>
    <property type="match status" value="2"/>
</dbReference>
<name>A0ABD6E1E6_9BILA</name>
<accession>A0ABD6E1E6</accession>
<feature type="chain" id="PRO_5044748507" evidence="4">
    <location>
        <begin position="18"/>
        <end position="297"/>
    </location>
</feature>
<evidence type="ECO:0000256" key="1">
    <source>
        <dbReference type="ARBA" id="ARBA00004496"/>
    </source>
</evidence>
<dbReference type="SUPFAM" id="SSF53474">
    <property type="entry name" value="alpha/beta-Hydrolases"/>
    <property type="match status" value="1"/>
</dbReference>
<protein>
    <submittedName>
        <fullName evidence="5">Uncharacterized protein</fullName>
    </submittedName>
</protein>
<dbReference type="AlphaFoldDB" id="A0ABD6E1E6"/>
<comment type="subcellular location">
    <subcellularLocation>
        <location evidence="1">Cytoplasm</location>
    </subcellularLocation>
</comment>
<keyword evidence="3" id="KW-0812">Transmembrane</keyword>
<evidence type="ECO:0000313" key="6">
    <source>
        <dbReference type="Proteomes" id="UP001608902"/>
    </source>
</evidence>
<sequence>MTSIILLFFHCSLLCFADTHKIFCDEPMVDEASSSGFMYCLLLKQTKGFLFLCAFAILSVLLFGWELSTVMQRPFILDPTILLAHDLPDYVANAKKYAFQPKVARILDVDVRYIEGCRFDGCNKDVLFLSGASFTYENWTRGNPSILDMSLAGGFRVIAVDLRGFDLKNGKKDDTAIIIEKVLETLKIVKPVIVFLSYAGRSQSSFVFGGHGKYFDQAMGFVGVSPRCPRSHDCFCRLKIPCLLVYGGNDDYLQNILLRKIPIGTITVIGGAGHAPFIDQPKVFMKILYNFLTHFLS</sequence>
<evidence type="ECO:0000313" key="5">
    <source>
        <dbReference type="EMBL" id="MFH4973338.1"/>
    </source>
</evidence>
<dbReference type="PANTHER" id="PTHR46197:SF3">
    <property type="entry name" value="AB HYDROLASE-1 DOMAIN-CONTAINING PROTEIN"/>
    <property type="match status" value="1"/>
</dbReference>
<dbReference type="PANTHER" id="PTHR46197">
    <property type="entry name" value="PROTEIN ABHD14B-LIKE"/>
    <property type="match status" value="1"/>
</dbReference>
<gene>
    <name evidence="5" type="ORF">AB6A40_000047</name>
</gene>
<evidence type="ECO:0000256" key="3">
    <source>
        <dbReference type="SAM" id="Phobius"/>
    </source>
</evidence>
<evidence type="ECO:0000256" key="2">
    <source>
        <dbReference type="ARBA" id="ARBA00022490"/>
    </source>
</evidence>
<keyword evidence="6" id="KW-1185">Reference proteome</keyword>
<feature type="transmembrane region" description="Helical" evidence="3">
    <location>
        <begin position="48"/>
        <end position="65"/>
    </location>
</feature>
<dbReference type="EMBL" id="JBGFUD010000010">
    <property type="protein sequence ID" value="MFH4973338.1"/>
    <property type="molecule type" value="Genomic_DNA"/>
</dbReference>
<proteinExistence type="predicted"/>
<dbReference type="Proteomes" id="UP001608902">
    <property type="component" value="Unassembled WGS sequence"/>
</dbReference>
<keyword evidence="4" id="KW-0732">Signal</keyword>
<evidence type="ECO:0000256" key="4">
    <source>
        <dbReference type="SAM" id="SignalP"/>
    </source>
</evidence>
<feature type="signal peptide" evidence="4">
    <location>
        <begin position="1"/>
        <end position="17"/>
    </location>
</feature>
<keyword evidence="3" id="KW-0472">Membrane</keyword>
<comment type="caution">
    <text evidence="5">The sequence shown here is derived from an EMBL/GenBank/DDBJ whole genome shotgun (WGS) entry which is preliminary data.</text>
</comment>
<keyword evidence="3" id="KW-1133">Transmembrane helix</keyword>
<dbReference type="InterPro" id="IPR029058">
    <property type="entry name" value="AB_hydrolase_fold"/>
</dbReference>